<organism evidence="4 5">
    <name type="scientific">Streptomyces triticiradicis</name>
    <dbReference type="NCBI Taxonomy" id="2651189"/>
    <lineage>
        <taxon>Bacteria</taxon>
        <taxon>Bacillati</taxon>
        <taxon>Actinomycetota</taxon>
        <taxon>Actinomycetes</taxon>
        <taxon>Kitasatosporales</taxon>
        <taxon>Streptomycetaceae</taxon>
        <taxon>Streptomyces</taxon>
    </lineage>
</organism>
<dbReference type="Pfam" id="PF10901">
    <property type="entry name" value="DUF2690"/>
    <property type="match status" value="1"/>
</dbReference>
<evidence type="ECO:0000256" key="1">
    <source>
        <dbReference type="SAM" id="MobiDB-lite"/>
    </source>
</evidence>
<feature type="compositionally biased region" description="Basic and acidic residues" evidence="1">
    <location>
        <begin position="82"/>
        <end position="91"/>
    </location>
</feature>
<keyword evidence="2" id="KW-1133">Transmembrane helix</keyword>
<dbReference type="SUPFAM" id="SSF47413">
    <property type="entry name" value="lambda repressor-like DNA-binding domains"/>
    <property type="match status" value="1"/>
</dbReference>
<keyword evidence="2" id="KW-0472">Membrane</keyword>
<dbReference type="SMART" id="SM00530">
    <property type="entry name" value="HTH_XRE"/>
    <property type="match status" value="1"/>
</dbReference>
<feature type="region of interest" description="Disordered" evidence="1">
    <location>
        <begin position="82"/>
        <end position="131"/>
    </location>
</feature>
<evidence type="ECO:0000313" key="4">
    <source>
        <dbReference type="EMBL" id="KAB1981702.1"/>
    </source>
</evidence>
<dbReference type="InterPro" id="IPR010982">
    <property type="entry name" value="Lambda_DNA-bd_dom_sf"/>
</dbReference>
<protein>
    <submittedName>
        <fullName evidence="4">DUF2690 domain-containing protein</fullName>
    </submittedName>
</protein>
<dbReference type="AlphaFoldDB" id="A0A7J5D7F3"/>
<reference evidence="4 5" key="1">
    <citation type="submission" date="2019-09" db="EMBL/GenBank/DDBJ databases">
        <title>Isolation and identification of active actinomycetes.</title>
        <authorList>
            <person name="Yu Z."/>
            <person name="Han C."/>
            <person name="Yu B."/>
        </authorList>
    </citation>
    <scope>NUCLEOTIDE SEQUENCE [LARGE SCALE GENOMIC DNA]</scope>
    <source>
        <strain evidence="4 5">NEAU-H2</strain>
    </source>
</reference>
<evidence type="ECO:0000256" key="2">
    <source>
        <dbReference type="SAM" id="Phobius"/>
    </source>
</evidence>
<dbReference type="RefSeq" id="WP_151472883.1">
    <property type="nucleotide sequence ID" value="NZ_WBKG01000033.1"/>
</dbReference>
<comment type="caution">
    <text evidence="4">The sequence shown here is derived from an EMBL/GenBank/DDBJ whole genome shotgun (WGS) entry which is preliminary data.</text>
</comment>
<dbReference type="CDD" id="cd00093">
    <property type="entry name" value="HTH_XRE"/>
    <property type="match status" value="1"/>
</dbReference>
<keyword evidence="2" id="KW-0812">Transmembrane</keyword>
<feature type="domain" description="HTH cro/C1-type" evidence="3">
    <location>
        <begin position="22"/>
        <end position="77"/>
    </location>
</feature>
<proteinExistence type="predicted"/>
<evidence type="ECO:0000313" key="5">
    <source>
        <dbReference type="Proteomes" id="UP000442990"/>
    </source>
</evidence>
<dbReference type="Pfam" id="PF13560">
    <property type="entry name" value="HTH_31"/>
    <property type="match status" value="1"/>
</dbReference>
<feature type="compositionally biased region" description="Low complexity" evidence="1">
    <location>
        <begin position="165"/>
        <end position="180"/>
    </location>
</feature>
<dbReference type="InterPro" id="IPR001387">
    <property type="entry name" value="Cro/C1-type_HTH"/>
</dbReference>
<keyword evidence="5" id="KW-1185">Reference proteome</keyword>
<accession>A0A7J5D7F3</accession>
<gene>
    <name evidence="4" type="ORF">F8144_31660</name>
</gene>
<sequence length="299" mass="31108">MASEHPPQGLSPDDPAEALRAELLAVKQASGLSYARLGARTHYAKSSWERWINGKQFPPRAAVESLAEALEQDPERLLALWERADGARTDETGTDGVRTDGVPVPADGSEDARSGEDGTEADAPASPRQRSAGRRRLLLVGALCLLGAAVSVAAVLVTDGDSHGAPAASPKPSAAAGSAEPPTPKCKAEGCSGKSPVTTNCALDGQTLALTRNKNMVIELRYSKACAAAWGRITYASKSAIVDADNSAGVSFATPVHWGNDVYSPMVSVTGRMTAWACGTLPKGGARECTRHMPVPSSH</sequence>
<dbReference type="InterPro" id="IPR021224">
    <property type="entry name" value="DUF2690"/>
</dbReference>
<dbReference type="GO" id="GO:0003677">
    <property type="term" value="F:DNA binding"/>
    <property type="evidence" value="ECO:0007669"/>
    <property type="project" value="InterPro"/>
</dbReference>
<feature type="region of interest" description="Disordered" evidence="1">
    <location>
        <begin position="161"/>
        <end position="191"/>
    </location>
</feature>
<name>A0A7J5D7F3_9ACTN</name>
<dbReference type="EMBL" id="WBKG01000033">
    <property type="protein sequence ID" value="KAB1981702.1"/>
    <property type="molecule type" value="Genomic_DNA"/>
</dbReference>
<dbReference type="Gene3D" id="1.10.260.40">
    <property type="entry name" value="lambda repressor-like DNA-binding domains"/>
    <property type="match status" value="1"/>
</dbReference>
<dbReference type="Proteomes" id="UP000442990">
    <property type="component" value="Unassembled WGS sequence"/>
</dbReference>
<feature type="transmembrane region" description="Helical" evidence="2">
    <location>
        <begin position="137"/>
        <end position="157"/>
    </location>
</feature>
<evidence type="ECO:0000259" key="3">
    <source>
        <dbReference type="SMART" id="SM00530"/>
    </source>
</evidence>